<dbReference type="EMBL" id="CP042906">
    <property type="protein sequence ID" value="QEX17613.1"/>
    <property type="molecule type" value="Genomic_DNA"/>
</dbReference>
<evidence type="ECO:0000256" key="1">
    <source>
        <dbReference type="ARBA" id="ARBA00004418"/>
    </source>
</evidence>
<keyword evidence="4 11" id="KW-0732">Signal</keyword>
<dbReference type="InterPro" id="IPR036034">
    <property type="entry name" value="PDZ_sf"/>
</dbReference>
<feature type="domain" description="PDZ" evidence="12">
    <location>
        <begin position="290"/>
        <end position="356"/>
    </location>
</feature>
<keyword evidence="7" id="KW-0378">Hydrolase</keyword>
<dbReference type="InterPro" id="IPR001940">
    <property type="entry name" value="Peptidase_S1C"/>
</dbReference>
<evidence type="ECO:0000313" key="13">
    <source>
        <dbReference type="EMBL" id="QEX17613.1"/>
    </source>
</evidence>
<dbReference type="OrthoDB" id="9758917at2"/>
<dbReference type="InterPro" id="IPR041489">
    <property type="entry name" value="PDZ_6"/>
</dbReference>
<dbReference type="GO" id="GO:0042597">
    <property type="term" value="C:periplasmic space"/>
    <property type="evidence" value="ECO:0007669"/>
    <property type="project" value="UniProtKB-SubCell"/>
</dbReference>
<feature type="chain" id="PRO_5038861603" evidence="11">
    <location>
        <begin position="31"/>
        <end position="473"/>
    </location>
</feature>
<evidence type="ECO:0000256" key="10">
    <source>
        <dbReference type="PIRSR" id="PIRSR611782-2"/>
    </source>
</evidence>
<dbReference type="InterPro" id="IPR001478">
    <property type="entry name" value="PDZ"/>
</dbReference>
<dbReference type="NCBIfam" id="TIGR02037">
    <property type="entry name" value="degP_htrA_DO"/>
    <property type="match status" value="1"/>
</dbReference>
<evidence type="ECO:0000256" key="8">
    <source>
        <dbReference type="ARBA" id="ARBA00022825"/>
    </source>
</evidence>
<dbReference type="Pfam" id="PF17820">
    <property type="entry name" value="PDZ_6"/>
    <property type="match status" value="1"/>
</dbReference>
<evidence type="ECO:0000256" key="6">
    <source>
        <dbReference type="ARBA" id="ARBA00022764"/>
    </source>
</evidence>
<keyword evidence="14" id="KW-1185">Reference proteome</keyword>
<dbReference type="CDD" id="cd10839">
    <property type="entry name" value="cpPDZ1_DegP-like"/>
    <property type="match status" value="1"/>
</dbReference>
<feature type="signal peptide" evidence="11">
    <location>
        <begin position="1"/>
        <end position="30"/>
    </location>
</feature>
<dbReference type="SMART" id="SM00228">
    <property type="entry name" value="PDZ"/>
    <property type="match status" value="2"/>
</dbReference>
<dbReference type="Pfam" id="PF13180">
    <property type="entry name" value="PDZ_2"/>
    <property type="match status" value="1"/>
</dbReference>
<dbReference type="KEGG" id="htq:FRZ44_29150"/>
<dbReference type="PANTHER" id="PTHR22939:SF129">
    <property type="entry name" value="SERINE PROTEASE HTRA2, MITOCHONDRIAL"/>
    <property type="match status" value="1"/>
</dbReference>
<dbReference type="PROSITE" id="PS50106">
    <property type="entry name" value="PDZ"/>
    <property type="match status" value="2"/>
</dbReference>
<dbReference type="PANTHER" id="PTHR22939">
    <property type="entry name" value="SERINE PROTEASE FAMILY S1C HTRA-RELATED"/>
    <property type="match status" value="1"/>
</dbReference>
<sequence>MRPLRPARRLTILWFTVCACCAFMTGSLRADEPAVPSSREQITLSFAPLVKQVEPAVVNIYTRAVVQQRTSPLFNDPFFRQFFGDALGQPSQRTQNSLGSGVIVRSDGLVVTNVHVIEGAQEIKVVLSDGREFSATLVTSDDQSDLALLKVDPEGAALPVLPLGDSDALEVGDLVLAIGNPFGVGQTVTSGIVSALARTRVGISDYGFFIQTDAAINPGNSGGALVTMDGKLAGINTAIVSRSGGSVGIGFAIPANMVKSVIDAAGNGGRIVRPWIGATGQPVTAELAQGFGLAKPGGVVINNLYDGGPAQRAGLKVGDIVTAINDRAVEDPGALRFRLATLPIGSTATLTVLRKGQSLEIPIPLTQAPETPPRDETLVEGRTPLMGAYLANLSPALAEEVGMSGVWSGVILTKIDNGSPAAQVGFRPGDILLKINEVPCPDVKTTLDQLAQRSVHWKITVKRGDRVQTLDLG</sequence>
<reference evidence="13 14" key="1">
    <citation type="submission" date="2019-08" db="EMBL/GenBank/DDBJ databases">
        <title>Hyperibacter terrae gen. nov., sp. nov. and Hyperibacter viscosus sp. nov., two new members in the family Rhodospirillaceae isolated from the rhizosphere of Hypericum perforatum.</title>
        <authorList>
            <person name="Noviana Z."/>
        </authorList>
    </citation>
    <scope>NUCLEOTIDE SEQUENCE [LARGE SCALE GENOMIC DNA]</scope>
    <source>
        <strain evidence="13 14">R5913</strain>
    </source>
</reference>
<dbReference type="PROSITE" id="PS51257">
    <property type="entry name" value="PROKAR_LIPOPROTEIN"/>
    <property type="match status" value="1"/>
</dbReference>
<feature type="binding site" evidence="10">
    <location>
        <position position="145"/>
    </location>
    <ligand>
        <name>substrate</name>
    </ligand>
</feature>
<dbReference type="InterPro" id="IPR011782">
    <property type="entry name" value="Pept_S1C_Do"/>
</dbReference>
<dbReference type="PRINTS" id="PR00834">
    <property type="entry name" value="PROTEASES2C"/>
</dbReference>
<keyword evidence="8" id="KW-0720">Serine protease</keyword>
<keyword evidence="6" id="KW-0574">Periplasm</keyword>
<dbReference type="Gene3D" id="2.30.42.10">
    <property type="match status" value="2"/>
</dbReference>
<evidence type="ECO:0000256" key="2">
    <source>
        <dbReference type="ARBA" id="ARBA00010541"/>
    </source>
</evidence>
<dbReference type="InterPro" id="IPR009003">
    <property type="entry name" value="Peptidase_S1_PA"/>
</dbReference>
<dbReference type="Pfam" id="PF13365">
    <property type="entry name" value="Trypsin_2"/>
    <property type="match status" value="1"/>
</dbReference>
<feature type="binding site" evidence="10">
    <location>
        <begin position="219"/>
        <end position="221"/>
    </location>
    <ligand>
        <name>substrate</name>
    </ligand>
</feature>
<organism evidence="13 14">
    <name type="scientific">Hypericibacter terrae</name>
    <dbReference type="NCBI Taxonomy" id="2602015"/>
    <lineage>
        <taxon>Bacteria</taxon>
        <taxon>Pseudomonadati</taxon>
        <taxon>Pseudomonadota</taxon>
        <taxon>Alphaproteobacteria</taxon>
        <taxon>Rhodospirillales</taxon>
        <taxon>Dongiaceae</taxon>
        <taxon>Hypericibacter</taxon>
    </lineage>
</organism>
<dbReference type="AlphaFoldDB" id="A0A5J6MJP3"/>
<evidence type="ECO:0000313" key="14">
    <source>
        <dbReference type="Proteomes" id="UP000326202"/>
    </source>
</evidence>
<keyword evidence="5" id="KW-0677">Repeat</keyword>
<dbReference type="SUPFAM" id="SSF50494">
    <property type="entry name" value="Trypsin-like serine proteases"/>
    <property type="match status" value="1"/>
</dbReference>
<dbReference type="SUPFAM" id="SSF50156">
    <property type="entry name" value="PDZ domain-like"/>
    <property type="match status" value="2"/>
</dbReference>
<accession>A0A5J6MJP3</accession>
<proteinExistence type="inferred from homology"/>
<protein>
    <submittedName>
        <fullName evidence="13">Protease</fullName>
    </submittedName>
</protein>
<feature type="active site" description="Charge relay system" evidence="9">
    <location>
        <position position="115"/>
    </location>
</feature>
<evidence type="ECO:0000259" key="12">
    <source>
        <dbReference type="PROSITE" id="PS50106"/>
    </source>
</evidence>
<evidence type="ECO:0000256" key="7">
    <source>
        <dbReference type="ARBA" id="ARBA00022801"/>
    </source>
</evidence>
<name>A0A5J6MJP3_9PROT</name>
<evidence type="ECO:0000256" key="5">
    <source>
        <dbReference type="ARBA" id="ARBA00022737"/>
    </source>
</evidence>
<dbReference type="Gene3D" id="2.40.10.120">
    <property type="match status" value="1"/>
</dbReference>
<feature type="domain" description="PDZ" evidence="12">
    <location>
        <begin position="390"/>
        <end position="444"/>
    </location>
</feature>
<comment type="subcellular location">
    <subcellularLocation>
        <location evidence="1">Periplasm</location>
    </subcellularLocation>
</comment>
<evidence type="ECO:0000256" key="4">
    <source>
        <dbReference type="ARBA" id="ARBA00022729"/>
    </source>
</evidence>
<feature type="active site" description="Charge relay system" evidence="9">
    <location>
        <position position="221"/>
    </location>
</feature>
<comment type="similarity">
    <text evidence="2">Belongs to the peptidase S1C family.</text>
</comment>
<feature type="active site" description="Charge relay system" evidence="9">
    <location>
        <position position="145"/>
    </location>
</feature>
<evidence type="ECO:0000256" key="3">
    <source>
        <dbReference type="ARBA" id="ARBA00022670"/>
    </source>
</evidence>
<dbReference type="GO" id="GO:0004252">
    <property type="term" value="F:serine-type endopeptidase activity"/>
    <property type="evidence" value="ECO:0007669"/>
    <property type="project" value="InterPro"/>
</dbReference>
<dbReference type="GO" id="GO:0006508">
    <property type="term" value="P:proteolysis"/>
    <property type="evidence" value="ECO:0007669"/>
    <property type="project" value="UniProtKB-KW"/>
</dbReference>
<evidence type="ECO:0000256" key="9">
    <source>
        <dbReference type="PIRSR" id="PIRSR611782-1"/>
    </source>
</evidence>
<feature type="binding site" evidence="10">
    <location>
        <position position="115"/>
    </location>
    <ligand>
        <name>substrate</name>
    </ligand>
</feature>
<keyword evidence="3 13" id="KW-0645">Protease</keyword>
<gene>
    <name evidence="13" type="primary">degP3</name>
    <name evidence="13" type="ORF">FRZ44_29150</name>
</gene>
<evidence type="ECO:0000256" key="11">
    <source>
        <dbReference type="SAM" id="SignalP"/>
    </source>
</evidence>
<dbReference type="Proteomes" id="UP000326202">
    <property type="component" value="Chromosome"/>
</dbReference>
<dbReference type="RefSeq" id="WP_151177855.1">
    <property type="nucleotide sequence ID" value="NZ_CP042906.1"/>
</dbReference>